<dbReference type="Proteomes" id="UP000187429">
    <property type="component" value="Unassembled WGS sequence"/>
</dbReference>
<organism evidence="2 3">
    <name type="scientific">Smittium culicis</name>
    <dbReference type="NCBI Taxonomy" id="133412"/>
    <lineage>
        <taxon>Eukaryota</taxon>
        <taxon>Fungi</taxon>
        <taxon>Fungi incertae sedis</taxon>
        <taxon>Zoopagomycota</taxon>
        <taxon>Kickxellomycotina</taxon>
        <taxon>Harpellomycetes</taxon>
        <taxon>Harpellales</taxon>
        <taxon>Legeriomycetaceae</taxon>
        <taxon>Smittium</taxon>
    </lineage>
</organism>
<keyword evidence="3" id="KW-1185">Reference proteome</keyword>
<sequence>MVSNVGKSAAMSRQRRAEHNLGVHLHQHSPTDEVPGSHMGDRECPVDRKIGKKGNWVDLQ</sequence>
<feature type="compositionally biased region" description="Basic and acidic residues" evidence="1">
    <location>
        <begin position="39"/>
        <end position="49"/>
    </location>
</feature>
<evidence type="ECO:0000313" key="2">
    <source>
        <dbReference type="EMBL" id="OMJ15626.1"/>
    </source>
</evidence>
<dbReference type="AlphaFoldDB" id="A0A1R1XLZ7"/>
<accession>A0A1R1XLZ7</accession>
<evidence type="ECO:0000256" key="1">
    <source>
        <dbReference type="SAM" id="MobiDB-lite"/>
    </source>
</evidence>
<protein>
    <submittedName>
        <fullName evidence="2">Uncharacterized protein</fullName>
    </submittedName>
</protein>
<dbReference type="EMBL" id="LSSM01004178">
    <property type="protein sequence ID" value="OMJ15626.1"/>
    <property type="molecule type" value="Genomic_DNA"/>
</dbReference>
<reference evidence="3" key="1">
    <citation type="submission" date="2017-01" db="EMBL/GenBank/DDBJ databases">
        <authorList>
            <person name="Wang Y."/>
            <person name="White M."/>
            <person name="Kvist S."/>
            <person name="Moncalvo J.-M."/>
        </authorList>
    </citation>
    <scope>NUCLEOTIDE SEQUENCE [LARGE SCALE GENOMIC DNA]</scope>
    <source>
        <strain evidence="3">ID-206-W2</strain>
    </source>
</reference>
<feature type="region of interest" description="Disordered" evidence="1">
    <location>
        <begin position="1"/>
        <end position="60"/>
    </location>
</feature>
<evidence type="ECO:0000313" key="3">
    <source>
        <dbReference type="Proteomes" id="UP000187429"/>
    </source>
</evidence>
<feature type="non-terminal residue" evidence="2">
    <location>
        <position position="60"/>
    </location>
</feature>
<comment type="caution">
    <text evidence="2">The sequence shown here is derived from an EMBL/GenBank/DDBJ whole genome shotgun (WGS) entry which is preliminary data.</text>
</comment>
<gene>
    <name evidence="2" type="ORF">AYI69_g8127</name>
</gene>
<proteinExistence type="predicted"/>
<name>A0A1R1XLZ7_9FUNG</name>